<accession>A0A7R9QJZ0</accession>
<evidence type="ECO:0000256" key="1">
    <source>
        <dbReference type="ARBA" id="ARBA00005964"/>
    </source>
</evidence>
<dbReference type="EMBL" id="CAJPIZ010044143">
    <property type="protein sequence ID" value="CAG2122075.1"/>
    <property type="molecule type" value="Genomic_DNA"/>
</dbReference>
<evidence type="ECO:0000256" key="4">
    <source>
        <dbReference type="ARBA" id="ARBA00023180"/>
    </source>
</evidence>
<dbReference type="Gene3D" id="3.40.50.1820">
    <property type="entry name" value="alpha/beta hydrolase"/>
    <property type="match status" value="1"/>
</dbReference>
<evidence type="ECO:0000256" key="3">
    <source>
        <dbReference type="ARBA" id="ARBA00022801"/>
    </source>
</evidence>
<dbReference type="OrthoDB" id="3200163at2759"/>
<dbReference type="EMBL" id="OC898718">
    <property type="protein sequence ID" value="CAD7648629.1"/>
    <property type="molecule type" value="Genomic_DNA"/>
</dbReference>
<gene>
    <name evidence="6" type="ORF">OSB1V03_LOCUS22021</name>
</gene>
<dbReference type="AlphaFoldDB" id="A0A7R9QJZ0"/>
<evidence type="ECO:0000259" key="5">
    <source>
        <dbReference type="Pfam" id="PF00135"/>
    </source>
</evidence>
<protein>
    <recommendedName>
        <fullName evidence="5">Carboxylesterase type B domain-containing protein</fullName>
    </recommendedName>
</protein>
<dbReference type="GO" id="GO:0019695">
    <property type="term" value="P:choline metabolic process"/>
    <property type="evidence" value="ECO:0007669"/>
    <property type="project" value="TreeGrafter"/>
</dbReference>
<feature type="non-terminal residue" evidence="6">
    <location>
        <position position="1"/>
    </location>
</feature>
<reference evidence="6" key="1">
    <citation type="submission" date="2020-11" db="EMBL/GenBank/DDBJ databases">
        <authorList>
            <person name="Tran Van P."/>
        </authorList>
    </citation>
    <scope>NUCLEOTIDE SEQUENCE</scope>
</reference>
<dbReference type="Pfam" id="PF00135">
    <property type="entry name" value="COesterase"/>
    <property type="match status" value="1"/>
</dbReference>
<dbReference type="GO" id="GO:0005615">
    <property type="term" value="C:extracellular space"/>
    <property type="evidence" value="ECO:0007669"/>
    <property type="project" value="TreeGrafter"/>
</dbReference>
<keyword evidence="3" id="KW-0378">Hydrolase</keyword>
<dbReference type="Proteomes" id="UP000759131">
    <property type="component" value="Unassembled WGS sequence"/>
</dbReference>
<dbReference type="GO" id="GO:0003990">
    <property type="term" value="F:acetylcholinesterase activity"/>
    <property type="evidence" value="ECO:0007669"/>
    <property type="project" value="TreeGrafter"/>
</dbReference>
<feature type="domain" description="Carboxylesterase type B" evidence="5">
    <location>
        <begin position="3"/>
        <end position="194"/>
    </location>
</feature>
<organism evidence="6">
    <name type="scientific">Medioppia subpectinata</name>
    <dbReference type="NCBI Taxonomy" id="1979941"/>
    <lineage>
        <taxon>Eukaryota</taxon>
        <taxon>Metazoa</taxon>
        <taxon>Ecdysozoa</taxon>
        <taxon>Arthropoda</taxon>
        <taxon>Chelicerata</taxon>
        <taxon>Arachnida</taxon>
        <taxon>Acari</taxon>
        <taxon>Acariformes</taxon>
        <taxon>Sarcoptiformes</taxon>
        <taxon>Oribatida</taxon>
        <taxon>Brachypylina</taxon>
        <taxon>Oppioidea</taxon>
        <taxon>Oppiidae</taxon>
        <taxon>Medioppia</taxon>
    </lineage>
</organism>
<dbReference type="InterPro" id="IPR050654">
    <property type="entry name" value="AChE-related_enzymes"/>
</dbReference>
<dbReference type="GO" id="GO:0006581">
    <property type="term" value="P:acetylcholine catabolic process"/>
    <property type="evidence" value="ECO:0007669"/>
    <property type="project" value="TreeGrafter"/>
</dbReference>
<sequence length="194" mass="21868">MTYPVLGTEFLPISAQKAFANKKYNSDVDIMAGIASTEGSMLAIYAMHLKDKLTLNDLIEATKTSDSVYHGLDVKRVDDYYLQNVHKNSSLELKKAFYELYGDLIMKCPTYLFAKQAALNGQPGHNVYFYQVTYQNKHFAHQFGCDVEGMGVCHVAETAFVYGLPYLIPDAYSPMDAIFSADLMKMWTNFAKYG</sequence>
<dbReference type="InterPro" id="IPR029058">
    <property type="entry name" value="AB_hydrolase_fold"/>
</dbReference>
<keyword evidence="2" id="KW-0719">Serine esterase</keyword>
<dbReference type="InterPro" id="IPR002018">
    <property type="entry name" value="CarbesteraseB"/>
</dbReference>
<keyword evidence="7" id="KW-1185">Reference proteome</keyword>
<proteinExistence type="inferred from homology"/>
<evidence type="ECO:0000313" key="6">
    <source>
        <dbReference type="EMBL" id="CAD7648629.1"/>
    </source>
</evidence>
<comment type="similarity">
    <text evidence="1">Belongs to the type-B carboxylesterase/lipase family.</text>
</comment>
<evidence type="ECO:0000313" key="7">
    <source>
        <dbReference type="Proteomes" id="UP000759131"/>
    </source>
</evidence>
<dbReference type="GO" id="GO:0005886">
    <property type="term" value="C:plasma membrane"/>
    <property type="evidence" value="ECO:0007669"/>
    <property type="project" value="TreeGrafter"/>
</dbReference>
<keyword evidence="4" id="KW-0325">Glycoprotein</keyword>
<evidence type="ECO:0000256" key="2">
    <source>
        <dbReference type="ARBA" id="ARBA00022487"/>
    </source>
</evidence>
<dbReference type="PANTHER" id="PTHR43918">
    <property type="entry name" value="ACETYLCHOLINESTERASE"/>
    <property type="match status" value="1"/>
</dbReference>
<dbReference type="SUPFAM" id="SSF53474">
    <property type="entry name" value="alpha/beta-Hydrolases"/>
    <property type="match status" value="1"/>
</dbReference>
<name>A0A7R9QJZ0_9ACAR</name>
<dbReference type="PANTHER" id="PTHR43918:SF4">
    <property type="entry name" value="CARBOXYLIC ESTER HYDROLASE"/>
    <property type="match status" value="1"/>
</dbReference>